<organism evidence="8 9">
    <name type="scientific">Limulus polyphemus</name>
    <name type="common">Atlantic horseshoe crab</name>
    <dbReference type="NCBI Taxonomy" id="6850"/>
    <lineage>
        <taxon>Eukaryota</taxon>
        <taxon>Metazoa</taxon>
        <taxon>Ecdysozoa</taxon>
        <taxon>Arthropoda</taxon>
        <taxon>Chelicerata</taxon>
        <taxon>Merostomata</taxon>
        <taxon>Xiphosura</taxon>
        <taxon>Limulidae</taxon>
        <taxon>Limulus</taxon>
    </lineage>
</organism>
<sequence>MQVEKIVPIRGNRQKFDFDDEDMEEDDIILLERKIKAAGMPSYVQKVAVKELQRLKKMPPHMPEHAMTRNYLELMTELPWSKVSSEVLDITKSRKDLDEDHYGMQKLKKRVLEYLAVRQLRKSLKGPILCFVGPPGVGKTSVGRSIAQSLGREFHRISLGGVCDQADIRGHRRTYIGSMPGRIIQGLKTVGTKNPVFLLDEIDKVNAGIHGDPAAALLEVLDPEQNCSFTDHYLNVPFDLSQVLFIATANTVTTIPPALLDRMEVIPVPGYTYDEKQHIARNHLLPKQLKEHGLSDKMLIIQDEAIKTIILKYTREAGVRSLERKLGAVCRAVAVKVVECGKEALSVPEYEKPGVKPESISNPDLASMIDLPPDLPVVVDETAVEDILGPAQYDSEVTARLGQPGVAVGLAWTLAGGEIMFVEATKMDGDGQLILTGQLGDVMKESAKLALNWVRCHAEEYGIPVERGIDLMEGTDVHIHFPAGAVEKDGPSAGVTIVTVLVSLFTGRLVESDVAMTGEITLRGLVLPVGGIKEKVLAAHQAGMRRVILPKKNEKDLIEVPQSVKDDLVFELVSHLKEVLQVAFEGGFPSITHCAEMVPSKL</sequence>
<dbReference type="PRINTS" id="PR00830">
    <property type="entry name" value="ENDOLAPTASE"/>
</dbReference>
<evidence type="ECO:0000256" key="4">
    <source>
        <dbReference type="ARBA" id="ARBA00022825"/>
    </source>
</evidence>
<evidence type="ECO:0000256" key="3">
    <source>
        <dbReference type="ARBA" id="ARBA00022801"/>
    </source>
</evidence>
<evidence type="ECO:0000256" key="1">
    <source>
        <dbReference type="ARBA" id="ARBA00022670"/>
    </source>
</evidence>
<dbReference type="Gene3D" id="1.10.8.60">
    <property type="match status" value="1"/>
</dbReference>
<feature type="active site" evidence="6">
    <location>
        <position position="535"/>
    </location>
</feature>
<dbReference type="InterPro" id="IPR008269">
    <property type="entry name" value="Lon_proteolytic"/>
</dbReference>
<evidence type="ECO:0000256" key="5">
    <source>
        <dbReference type="ARBA" id="ARBA00022840"/>
    </source>
</evidence>
<dbReference type="InterPro" id="IPR027417">
    <property type="entry name" value="P-loop_NTPase"/>
</dbReference>
<dbReference type="Gene3D" id="3.40.50.300">
    <property type="entry name" value="P-loop containing nucleotide triphosphate hydrolases"/>
    <property type="match status" value="1"/>
</dbReference>
<dbReference type="InterPro" id="IPR020568">
    <property type="entry name" value="Ribosomal_Su5_D2-typ_SF"/>
</dbReference>
<evidence type="ECO:0000256" key="2">
    <source>
        <dbReference type="ARBA" id="ARBA00022741"/>
    </source>
</evidence>
<dbReference type="InterPro" id="IPR054594">
    <property type="entry name" value="Lon_lid"/>
</dbReference>
<evidence type="ECO:0000259" key="7">
    <source>
        <dbReference type="PROSITE" id="PS51786"/>
    </source>
</evidence>
<feature type="domain" description="Lon proteolytic" evidence="7">
    <location>
        <begin position="401"/>
        <end position="586"/>
    </location>
</feature>
<dbReference type="SMART" id="SM00382">
    <property type="entry name" value="AAA"/>
    <property type="match status" value="1"/>
</dbReference>
<dbReference type="Pfam" id="PF05362">
    <property type="entry name" value="Lon_C"/>
    <property type="match status" value="1"/>
</dbReference>
<feature type="active site" evidence="6">
    <location>
        <position position="492"/>
    </location>
</feature>
<dbReference type="InterPro" id="IPR027065">
    <property type="entry name" value="Lon_Prtase"/>
</dbReference>
<dbReference type="Gene3D" id="3.30.230.10">
    <property type="match status" value="1"/>
</dbReference>
<keyword evidence="3 6" id="KW-0378">Hydrolase</keyword>
<dbReference type="InterPro" id="IPR003593">
    <property type="entry name" value="AAA+_ATPase"/>
</dbReference>
<dbReference type="GeneID" id="106464949"/>
<dbReference type="NCBIfam" id="TIGR00763">
    <property type="entry name" value="lon"/>
    <property type="match status" value="1"/>
</dbReference>
<dbReference type="Proteomes" id="UP000694941">
    <property type="component" value="Unplaced"/>
</dbReference>
<dbReference type="PROSITE" id="PS51786">
    <property type="entry name" value="LON_PROTEOLYTIC"/>
    <property type="match status" value="1"/>
</dbReference>
<proteinExistence type="inferred from homology"/>
<keyword evidence="5" id="KW-0067">ATP-binding</keyword>
<dbReference type="Pfam" id="PF22667">
    <property type="entry name" value="Lon_lid"/>
    <property type="match status" value="1"/>
</dbReference>
<dbReference type="PANTHER" id="PTHR10046">
    <property type="entry name" value="ATP DEPENDENT LON PROTEASE FAMILY MEMBER"/>
    <property type="match status" value="1"/>
</dbReference>
<comment type="similarity">
    <text evidence="6">Belongs to the peptidase S16 family.</text>
</comment>
<evidence type="ECO:0000313" key="8">
    <source>
        <dbReference type="Proteomes" id="UP000694941"/>
    </source>
</evidence>
<dbReference type="Gene3D" id="1.20.5.5270">
    <property type="match status" value="1"/>
</dbReference>
<evidence type="ECO:0000256" key="6">
    <source>
        <dbReference type="PROSITE-ProRule" id="PRU01122"/>
    </source>
</evidence>
<dbReference type="PROSITE" id="PS01046">
    <property type="entry name" value="LON_SER"/>
    <property type="match status" value="1"/>
</dbReference>
<dbReference type="InterPro" id="IPR004815">
    <property type="entry name" value="Lon_bac/euk-typ"/>
</dbReference>
<gene>
    <name evidence="9" type="primary">LOC106464949</name>
</gene>
<dbReference type="CDD" id="cd19500">
    <property type="entry name" value="RecA-like_Lon"/>
    <property type="match status" value="1"/>
</dbReference>
<keyword evidence="2" id="KW-0547">Nucleotide-binding</keyword>
<name>A0ABM1BEV5_LIMPO</name>
<keyword evidence="8" id="KW-1185">Reference proteome</keyword>
<reference evidence="9" key="1">
    <citation type="submission" date="2025-08" db="UniProtKB">
        <authorList>
            <consortium name="RefSeq"/>
        </authorList>
    </citation>
    <scope>IDENTIFICATION</scope>
    <source>
        <tissue evidence="9">Muscle</tissue>
    </source>
</reference>
<dbReference type="InterPro" id="IPR003959">
    <property type="entry name" value="ATPase_AAA_core"/>
</dbReference>
<dbReference type="SUPFAM" id="SSF54211">
    <property type="entry name" value="Ribosomal protein S5 domain 2-like"/>
    <property type="match status" value="1"/>
</dbReference>
<dbReference type="InterPro" id="IPR014721">
    <property type="entry name" value="Ribsml_uS5_D2-typ_fold_subgr"/>
</dbReference>
<keyword evidence="4 6" id="KW-0720">Serine protease</keyword>
<accession>A0ABM1BEV5</accession>
<dbReference type="SUPFAM" id="SSF52540">
    <property type="entry name" value="P-loop containing nucleoside triphosphate hydrolases"/>
    <property type="match status" value="1"/>
</dbReference>
<dbReference type="RefSeq" id="XP_013780577.1">
    <property type="nucleotide sequence ID" value="XM_013925123.2"/>
</dbReference>
<protein>
    <submittedName>
        <fullName evidence="9">Lon protease homolog 2, peroxisomal-like</fullName>
    </submittedName>
</protein>
<keyword evidence="1 6" id="KW-0645">Protease</keyword>
<dbReference type="InterPro" id="IPR008268">
    <property type="entry name" value="Peptidase_S16_AS"/>
</dbReference>
<dbReference type="Pfam" id="PF00004">
    <property type="entry name" value="AAA"/>
    <property type="match status" value="1"/>
</dbReference>
<evidence type="ECO:0000313" key="9">
    <source>
        <dbReference type="RefSeq" id="XP_013780577.1"/>
    </source>
</evidence>